<accession>A0A420IVC4</accession>
<keyword evidence="1" id="KW-0732">Signal</keyword>
<feature type="chain" id="PRO_5019376867" evidence="1">
    <location>
        <begin position="18"/>
        <end position="232"/>
    </location>
</feature>
<comment type="caution">
    <text evidence="2">The sequence shown here is derived from an EMBL/GenBank/DDBJ whole genome shotgun (WGS) entry which is preliminary data.</text>
</comment>
<evidence type="ECO:0000313" key="3">
    <source>
        <dbReference type="Proteomes" id="UP000283383"/>
    </source>
</evidence>
<feature type="signal peptide" evidence="1">
    <location>
        <begin position="1"/>
        <end position="17"/>
    </location>
</feature>
<dbReference type="STRING" id="62708.A0A420IVC4"/>
<dbReference type="EMBL" id="MCBQ01006401">
    <property type="protein sequence ID" value="RKF78490.1"/>
    <property type="molecule type" value="Genomic_DNA"/>
</dbReference>
<dbReference type="Proteomes" id="UP000283383">
    <property type="component" value="Unassembled WGS sequence"/>
</dbReference>
<dbReference type="InterPro" id="IPR052820">
    <property type="entry name" value="PhiA_domain"/>
</dbReference>
<name>A0A420IVC4_9PEZI</name>
<gene>
    <name evidence="2" type="ORF">GcM3_064011</name>
</gene>
<dbReference type="PANTHER" id="PTHR42047">
    <property type="entry name" value="PROTEIN, PUTATIVE (AFU_ORTHOLOGUE AFUA_6G03560)-RELATED"/>
    <property type="match status" value="1"/>
</dbReference>
<reference evidence="2 3" key="1">
    <citation type="journal article" date="2018" name="BMC Genomics">
        <title>Comparative genome analyses reveal sequence features reflecting distinct modes of host-adaptation between dicot and monocot powdery mildew.</title>
        <authorList>
            <person name="Wu Y."/>
            <person name="Ma X."/>
            <person name="Pan Z."/>
            <person name="Kale S.D."/>
            <person name="Song Y."/>
            <person name="King H."/>
            <person name="Zhang Q."/>
            <person name="Presley C."/>
            <person name="Deng X."/>
            <person name="Wei C.I."/>
            <person name="Xiao S."/>
        </authorList>
    </citation>
    <scope>NUCLEOTIDE SEQUENCE [LARGE SCALE GENOMIC DNA]</scope>
    <source>
        <strain evidence="2">UMSG3</strain>
    </source>
</reference>
<evidence type="ECO:0000256" key="1">
    <source>
        <dbReference type="SAM" id="SignalP"/>
    </source>
</evidence>
<keyword evidence="3" id="KW-1185">Reference proteome</keyword>
<dbReference type="PANTHER" id="PTHR42047:SF1">
    <property type="entry name" value="PROTEIN, PUTATIVE (AFU_ORTHOLOGUE AFUA_6G03560)-RELATED"/>
    <property type="match status" value="1"/>
</dbReference>
<dbReference type="AlphaFoldDB" id="A0A420IVC4"/>
<proteinExistence type="predicted"/>
<organism evidence="2 3">
    <name type="scientific">Golovinomyces cichoracearum</name>
    <dbReference type="NCBI Taxonomy" id="62708"/>
    <lineage>
        <taxon>Eukaryota</taxon>
        <taxon>Fungi</taxon>
        <taxon>Dikarya</taxon>
        <taxon>Ascomycota</taxon>
        <taxon>Pezizomycotina</taxon>
        <taxon>Leotiomycetes</taxon>
        <taxon>Erysiphales</taxon>
        <taxon>Erysiphaceae</taxon>
        <taxon>Golovinomyces</taxon>
    </lineage>
</organism>
<protein>
    <submittedName>
        <fullName evidence="2">Putative secreted protein</fullName>
    </submittedName>
</protein>
<sequence>MIYSFFLAAILAMLATALPLDTPIDAAEESKYTEYGSYSSYGTYDGYEISDKTVSPPPETPAVPRNFVAISTRSGDPDVHLRALSASNQRFFIGKDTSTYCPLSDCSTYVNFTVFSARPNDANSNLGLFTATPGGQAAFVTEDGQLGYTQAHSGLQPNGSVNLPFQYTPETMPNTIGTFKFNSGGWTACPVDDSPGTYQIYALAAQGFSRTNCTGIGIATVSYDGNPAYQYN</sequence>
<evidence type="ECO:0000313" key="2">
    <source>
        <dbReference type="EMBL" id="RKF78490.1"/>
    </source>
</evidence>